<dbReference type="EMBL" id="CAJNDS010000683">
    <property type="protein sequence ID" value="CAE7227972.1"/>
    <property type="molecule type" value="Genomic_DNA"/>
</dbReference>
<evidence type="ECO:0000256" key="2">
    <source>
        <dbReference type="ARBA" id="ARBA00022723"/>
    </source>
</evidence>
<evidence type="ECO:0000256" key="5">
    <source>
        <dbReference type="ARBA" id="ARBA00034078"/>
    </source>
</evidence>
<dbReference type="GO" id="GO:0051537">
    <property type="term" value="F:2 iron, 2 sulfur cluster binding"/>
    <property type="evidence" value="ECO:0007669"/>
    <property type="project" value="UniProtKB-KW"/>
</dbReference>
<dbReference type="PROSITE" id="PS51296">
    <property type="entry name" value="RIESKE"/>
    <property type="match status" value="1"/>
</dbReference>
<comment type="caution">
    <text evidence="7">The sequence shown here is derived from an EMBL/GenBank/DDBJ whole genome shotgun (WGS) entry which is preliminary data.</text>
</comment>
<dbReference type="GO" id="GO:0046872">
    <property type="term" value="F:metal ion binding"/>
    <property type="evidence" value="ECO:0007669"/>
    <property type="project" value="UniProtKB-KW"/>
</dbReference>
<name>A0A812KCP7_9DINO</name>
<evidence type="ECO:0000313" key="8">
    <source>
        <dbReference type="Proteomes" id="UP000604046"/>
    </source>
</evidence>
<keyword evidence="3" id="KW-0408">Iron</keyword>
<dbReference type="PANTHER" id="PTHR21496">
    <property type="entry name" value="FERREDOXIN-RELATED"/>
    <property type="match status" value="1"/>
</dbReference>
<evidence type="ECO:0000256" key="1">
    <source>
        <dbReference type="ARBA" id="ARBA00022714"/>
    </source>
</evidence>
<dbReference type="Pfam" id="PF00355">
    <property type="entry name" value="Rieske"/>
    <property type="match status" value="1"/>
</dbReference>
<keyword evidence="8" id="KW-1185">Reference proteome</keyword>
<dbReference type="InterPro" id="IPR036922">
    <property type="entry name" value="Rieske_2Fe-2S_sf"/>
</dbReference>
<evidence type="ECO:0000256" key="4">
    <source>
        <dbReference type="ARBA" id="ARBA00023014"/>
    </source>
</evidence>
<comment type="cofactor">
    <cofactor evidence="5">
        <name>[2Fe-2S] cluster</name>
        <dbReference type="ChEBI" id="CHEBI:190135"/>
    </cofactor>
</comment>
<keyword evidence="1" id="KW-0001">2Fe-2S</keyword>
<dbReference type="Proteomes" id="UP000604046">
    <property type="component" value="Unassembled WGS sequence"/>
</dbReference>
<keyword evidence="4" id="KW-0411">Iron-sulfur</keyword>
<gene>
    <name evidence="7" type="primary">hcaC</name>
    <name evidence="7" type="ORF">SNAT2548_LOCUS9035</name>
</gene>
<dbReference type="PANTHER" id="PTHR21496:SF0">
    <property type="entry name" value="RIESKE DOMAIN-CONTAINING PROTEIN"/>
    <property type="match status" value="1"/>
</dbReference>
<evidence type="ECO:0000259" key="6">
    <source>
        <dbReference type="PROSITE" id="PS51296"/>
    </source>
</evidence>
<dbReference type="AlphaFoldDB" id="A0A812KCP7"/>
<evidence type="ECO:0000256" key="3">
    <source>
        <dbReference type="ARBA" id="ARBA00023004"/>
    </source>
</evidence>
<dbReference type="SUPFAM" id="SSF50022">
    <property type="entry name" value="ISP domain"/>
    <property type="match status" value="1"/>
</dbReference>
<dbReference type="InterPro" id="IPR017941">
    <property type="entry name" value="Rieske_2Fe-2S"/>
</dbReference>
<accession>A0A812KCP7</accession>
<keyword evidence="2" id="KW-0479">Metal-binding</keyword>
<evidence type="ECO:0000313" key="7">
    <source>
        <dbReference type="EMBL" id="CAE7227972.1"/>
    </source>
</evidence>
<proteinExistence type="predicted"/>
<dbReference type="Gene3D" id="2.102.10.10">
    <property type="entry name" value="Rieske [2Fe-2S] iron-sulphur domain"/>
    <property type="match status" value="1"/>
</dbReference>
<protein>
    <submittedName>
        <fullName evidence="7">HcaC protein</fullName>
    </submittedName>
</protein>
<sequence>MVEGPCGWDLLTFVLDEGRTACVLHRDGQWLSFDRSCPHAGIDLLGGDLEDLSELGAGVVVACPAHTYLFDPVVGTCLWDASRGLPETPPLQTYEVTESCGNIRVRPRPLPARPSRDEWDQARADQLQLAAVDKALERKFPD</sequence>
<reference evidence="7" key="1">
    <citation type="submission" date="2021-02" db="EMBL/GenBank/DDBJ databases">
        <authorList>
            <person name="Dougan E. K."/>
            <person name="Rhodes N."/>
            <person name="Thang M."/>
            <person name="Chan C."/>
        </authorList>
    </citation>
    <scope>NUCLEOTIDE SEQUENCE</scope>
</reference>
<dbReference type="OrthoDB" id="441397at2759"/>
<feature type="domain" description="Rieske" evidence="6">
    <location>
        <begin position="1"/>
        <end position="105"/>
    </location>
</feature>
<organism evidence="7 8">
    <name type="scientific">Symbiodinium natans</name>
    <dbReference type="NCBI Taxonomy" id="878477"/>
    <lineage>
        <taxon>Eukaryota</taxon>
        <taxon>Sar</taxon>
        <taxon>Alveolata</taxon>
        <taxon>Dinophyceae</taxon>
        <taxon>Suessiales</taxon>
        <taxon>Symbiodiniaceae</taxon>
        <taxon>Symbiodinium</taxon>
    </lineage>
</organism>